<evidence type="ECO:0000313" key="3">
    <source>
        <dbReference type="EMBL" id="MFC3491598.1"/>
    </source>
</evidence>
<organism evidence="3 4">
    <name type="scientific">Glycomyces rhizosphaerae</name>
    <dbReference type="NCBI Taxonomy" id="2054422"/>
    <lineage>
        <taxon>Bacteria</taxon>
        <taxon>Bacillati</taxon>
        <taxon>Actinomycetota</taxon>
        <taxon>Actinomycetes</taxon>
        <taxon>Glycomycetales</taxon>
        <taxon>Glycomycetaceae</taxon>
        <taxon>Glycomyces</taxon>
    </lineage>
</organism>
<accession>A0ABV7PX98</accession>
<evidence type="ECO:0000256" key="2">
    <source>
        <dbReference type="SAM" id="Phobius"/>
    </source>
</evidence>
<evidence type="ECO:0000313" key="4">
    <source>
        <dbReference type="Proteomes" id="UP001595712"/>
    </source>
</evidence>
<dbReference type="RefSeq" id="WP_387970657.1">
    <property type="nucleotide sequence ID" value="NZ_JBHRWO010000004.1"/>
</dbReference>
<reference evidence="4" key="1">
    <citation type="journal article" date="2019" name="Int. J. Syst. Evol. Microbiol.">
        <title>The Global Catalogue of Microorganisms (GCM) 10K type strain sequencing project: providing services to taxonomists for standard genome sequencing and annotation.</title>
        <authorList>
            <consortium name="The Broad Institute Genomics Platform"/>
            <consortium name="The Broad Institute Genome Sequencing Center for Infectious Disease"/>
            <person name="Wu L."/>
            <person name="Ma J."/>
        </authorList>
    </citation>
    <scope>NUCLEOTIDE SEQUENCE [LARGE SCALE GENOMIC DNA]</scope>
    <source>
        <strain evidence="4">CGMCC 4.7396</strain>
    </source>
</reference>
<gene>
    <name evidence="3" type="ORF">ACFO8M_03740</name>
</gene>
<keyword evidence="2" id="KW-0812">Transmembrane</keyword>
<keyword evidence="2" id="KW-1133">Transmembrane helix</keyword>
<protein>
    <submittedName>
        <fullName evidence="3">Uncharacterized protein</fullName>
    </submittedName>
</protein>
<feature type="compositionally biased region" description="Basic and acidic residues" evidence="1">
    <location>
        <begin position="21"/>
        <end position="31"/>
    </location>
</feature>
<dbReference type="EMBL" id="JBHRWO010000004">
    <property type="protein sequence ID" value="MFC3491598.1"/>
    <property type="molecule type" value="Genomic_DNA"/>
</dbReference>
<name>A0ABV7PX98_9ACTN</name>
<evidence type="ECO:0000256" key="1">
    <source>
        <dbReference type="SAM" id="MobiDB-lite"/>
    </source>
</evidence>
<feature type="region of interest" description="Disordered" evidence="1">
    <location>
        <begin position="1"/>
        <end position="31"/>
    </location>
</feature>
<keyword evidence="2" id="KW-0472">Membrane</keyword>
<sequence>MAPAITPAKTPGTDAEQLPADDWHDHEPDDDRVERDVFRSILPILVGSVAVGIAAAAIIGVQLSRRRTAKTLLKRAAAQTEDAMDALVHAAAGLPERGKAAVRRVRR</sequence>
<feature type="transmembrane region" description="Helical" evidence="2">
    <location>
        <begin position="41"/>
        <end position="61"/>
    </location>
</feature>
<dbReference type="Proteomes" id="UP001595712">
    <property type="component" value="Unassembled WGS sequence"/>
</dbReference>
<comment type="caution">
    <text evidence="3">The sequence shown here is derived from an EMBL/GenBank/DDBJ whole genome shotgun (WGS) entry which is preliminary data.</text>
</comment>
<proteinExistence type="predicted"/>
<keyword evidence="4" id="KW-1185">Reference proteome</keyword>